<comment type="caution">
    <text evidence="1">The sequence shown here is derived from an EMBL/GenBank/DDBJ whole genome shotgun (WGS) entry which is preliminary data.</text>
</comment>
<evidence type="ECO:0000313" key="1">
    <source>
        <dbReference type="EMBL" id="CAK5089876.1"/>
    </source>
</evidence>
<proteinExistence type="predicted"/>
<accession>A0ACB1AFR7</accession>
<name>A0ACB1AFR7_MELEN</name>
<protein>
    <submittedName>
        <fullName evidence="1">Uncharacterized protein</fullName>
    </submittedName>
</protein>
<sequence>MLLPCLQHFHIRTASNLLILRNSEYKPCAYLFSYRIKNTCLLIFLFILPLFLHSISRIISYSHRFFSSSSLFFSSYSFSSLSISSNSLSHLLLLYQLYNFILYISSKIIKLKFIDKIIRILFLSNNIKVVRNN</sequence>
<dbReference type="Proteomes" id="UP001497535">
    <property type="component" value="Unassembled WGS sequence"/>
</dbReference>
<organism evidence="1 2">
    <name type="scientific">Meloidogyne enterolobii</name>
    <name type="common">Root-knot nematode worm</name>
    <name type="synonym">Meloidogyne mayaguensis</name>
    <dbReference type="NCBI Taxonomy" id="390850"/>
    <lineage>
        <taxon>Eukaryota</taxon>
        <taxon>Metazoa</taxon>
        <taxon>Ecdysozoa</taxon>
        <taxon>Nematoda</taxon>
        <taxon>Chromadorea</taxon>
        <taxon>Rhabditida</taxon>
        <taxon>Tylenchina</taxon>
        <taxon>Tylenchomorpha</taxon>
        <taxon>Tylenchoidea</taxon>
        <taxon>Meloidogynidae</taxon>
        <taxon>Meloidogyninae</taxon>
        <taxon>Meloidogyne</taxon>
    </lineage>
</organism>
<evidence type="ECO:0000313" key="2">
    <source>
        <dbReference type="Proteomes" id="UP001497535"/>
    </source>
</evidence>
<gene>
    <name evidence="1" type="ORF">MENTE1834_LOCUS37625</name>
</gene>
<keyword evidence="2" id="KW-1185">Reference proteome</keyword>
<reference evidence="1" key="1">
    <citation type="submission" date="2023-11" db="EMBL/GenBank/DDBJ databases">
        <authorList>
            <person name="Poullet M."/>
        </authorList>
    </citation>
    <scope>NUCLEOTIDE SEQUENCE</scope>
    <source>
        <strain evidence="1">E1834</strain>
    </source>
</reference>
<dbReference type="EMBL" id="CAVMJV010000079">
    <property type="protein sequence ID" value="CAK5089876.1"/>
    <property type="molecule type" value="Genomic_DNA"/>
</dbReference>